<name>A0A9X1QUV2_9FLAO</name>
<sequence length="189" mass="21993">MEDTLTQGKFKLLDAFLNNEEVPIREFYIAEYPKTKYYILKNGGTVDNAKDVFQEAYFVCWKKLSSRKFQPKNKNEIEAYLFTIARNKWIDQTRAATKRKTTSINDKMYQLAADDNPTGELEKKDKQLTITLAAFENLGQGCKDLLTQFYFNKMSLRTIAEKLNIEEASAKNKKYRCIQKLKELALGKN</sequence>
<keyword evidence="2" id="KW-0805">Transcription regulation</keyword>
<evidence type="ECO:0000259" key="6">
    <source>
        <dbReference type="Pfam" id="PF04542"/>
    </source>
</evidence>
<dbReference type="RefSeq" id="WP_237603721.1">
    <property type="nucleotide sequence ID" value="NZ_JAIRBA010000028.1"/>
</dbReference>
<evidence type="ECO:0000256" key="2">
    <source>
        <dbReference type="ARBA" id="ARBA00023015"/>
    </source>
</evidence>
<proteinExistence type="inferred from homology"/>
<dbReference type="Gene3D" id="1.10.10.10">
    <property type="entry name" value="Winged helix-like DNA-binding domain superfamily/Winged helix DNA-binding domain"/>
    <property type="match status" value="1"/>
</dbReference>
<dbReference type="InterPro" id="IPR014284">
    <property type="entry name" value="RNA_pol_sigma-70_dom"/>
</dbReference>
<dbReference type="EMBL" id="JAIRBA010000028">
    <property type="protein sequence ID" value="MCG2419936.1"/>
    <property type="molecule type" value="Genomic_DNA"/>
</dbReference>
<organism evidence="7 8">
    <name type="scientific">Aequorivita vitellina</name>
    <dbReference type="NCBI Taxonomy" id="2874475"/>
    <lineage>
        <taxon>Bacteria</taxon>
        <taxon>Pseudomonadati</taxon>
        <taxon>Bacteroidota</taxon>
        <taxon>Flavobacteriia</taxon>
        <taxon>Flavobacteriales</taxon>
        <taxon>Flavobacteriaceae</taxon>
        <taxon>Aequorivita</taxon>
    </lineage>
</organism>
<accession>A0A9X1QUV2</accession>
<dbReference type="Gene3D" id="1.10.1740.10">
    <property type="match status" value="1"/>
</dbReference>
<comment type="similarity">
    <text evidence="1">Belongs to the sigma-70 factor family. ECF subfamily.</text>
</comment>
<dbReference type="InterPro" id="IPR013324">
    <property type="entry name" value="RNA_pol_sigma_r3/r4-like"/>
</dbReference>
<dbReference type="PANTHER" id="PTHR43133:SF8">
    <property type="entry name" value="RNA POLYMERASE SIGMA FACTOR HI_1459-RELATED"/>
    <property type="match status" value="1"/>
</dbReference>
<feature type="domain" description="RNA polymerase sigma-70 region 2" evidence="6">
    <location>
        <begin position="32"/>
        <end position="98"/>
    </location>
</feature>
<keyword evidence="8" id="KW-1185">Reference proteome</keyword>
<gene>
    <name evidence="7" type="ORF">K8089_12970</name>
</gene>
<dbReference type="Proteomes" id="UP001139461">
    <property type="component" value="Unassembled WGS sequence"/>
</dbReference>
<protein>
    <submittedName>
        <fullName evidence="7">Sigma-70 family RNA polymerase sigma factor</fullName>
    </submittedName>
</protein>
<dbReference type="InterPro" id="IPR036388">
    <property type="entry name" value="WH-like_DNA-bd_sf"/>
</dbReference>
<keyword evidence="4" id="KW-0238">DNA-binding</keyword>
<dbReference type="InterPro" id="IPR007627">
    <property type="entry name" value="RNA_pol_sigma70_r2"/>
</dbReference>
<dbReference type="AlphaFoldDB" id="A0A9X1QUV2"/>
<dbReference type="Pfam" id="PF04542">
    <property type="entry name" value="Sigma70_r2"/>
    <property type="match status" value="1"/>
</dbReference>
<dbReference type="GO" id="GO:0016987">
    <property type="term" value="F:sigma factor activity"/>
    <property type="evidence" value="ECO:0007669"/>
    <property type="project" value="UniProtKB-KW"/>
</dbReference>
<reference evidence="7" key="1">
    <citation type="submission" date="2021-09" db="EMBL/GenBank/DDBJ databases">
        <title>Genome of Aequorivita sp. strain F47161.</title>
        <authorList>
            <person name="Wang Y."/>
        </authorList>
    </citation>
    <scope>NUCLEOTIDE SEQUENCE</scope>
    <source>
        <strain evidence="7">F47161</strain>
    </source>
</reference>
<evidence type="ECO:0000256" key="1">
    <source>
        <dbReference type="ARBA" id="ARBA00010641"/>
    </source>
</evidence>
<dbReference type="InterPro" id="IPR013325">
    <property type="entry name" value="RNA_pol_sigma_r2"/>
</dbReference>
<dbReference type="GO" id="GO:0003677">
    <property type="term" value="F:DNA binding"/>
    <property type="evidence" value="ECO:0007669"/>
    <property type="project" value="UniProtKB-KW"/>
</dbReference>
<evidence type="ECO:0000313" key="7">
    <source>
        <dbReference type="EMBL" id="MCG2419936.1"/>
    </source>
</evidence>
<dbReference type="SUPFAM" id="SSF88946">
    <property type="entry name" value="Sigma2 domain of RNA polymerase sigma factors"/>
    <property type="match status" value="1"/>
</dbReference>
<evidence type="ECO:0000313" key="8">
    <source>
        <dbReference type="Proteomes" id="UP001139461"/>
    </source>
</evidence>
<comment type="caution">
    <text evidence="7">The sequence shown here is derived from an EMBL/GenBank/DDBJ whole genome shotgun (WGS) entry which is preliminary data.</text>
</comment>
<evidence type="ECO:0000256" key="3">
    <source>
        <dbReference type="ARBA" id="ARBA00023082"/>
    </source>
</evidence>
<keyword evidence="5" id="KW-0804">Transcription</keyword>
<dbReference type="GO" id="GO:0006352">
    <property type="term" value="P:DNA-templated transcription initiation"/>
    <property type="evidence" value="ECO:0007669"/>
    <property type="project" value="InterPro"/>
</dbReference>
<dbReference type="InterPro" id="IPR039425">
    <property type="entry name" value="RNA_pol_sigma-70-like"/>
</dbReference>
<dbReference type="NCBIfam" id="TIGR02937">
    <property type="entry name" value="sigma70-ECF"/>
    <property type="match status" value="1"/>
</dbReference>
<keyword evidence="3" id="KW-0731">Sigma factor</keyword>
<evidence type="ECO:0000256" key="4">
    <source>
        <dbReference type="ARBA" id="ARBA00023125"/>
    </source>
</evidence>
<evidence type="ECO:0000256" key="5">
    <source>
        <dbReference type="ARBA" id="ARBA00023163"/>
    </source>
</evidence>
<dbReference type="PANTHER" id="PTHR43133">
    <property type="entry name" value="RNA POLYMERASE ECF-TYPE SIGMA FACTO"/>
    <property type="match status" value="1"/>
</dbReference>
<dbReference type="SUPFAM" id="SSF88659">
    <property type="entry name" value="Sigma3 and sigma4 domains of RNA polymerase sigma factors"/>
    <property type="match status" value="1"/>
</dbReference>